<proteinExistence type="predicted"/>
<dbReference type="PANTHER" id="PTHR32071">
    <property type="entry name" value="TRANSCRIPTIONAL REGULATORY PROTEIN"/>
    <property type="match status" value="1"/>
</dbReference>
<dbReference type="InterPro" id="IPR002078">
    <property type="entry name" value="Sigma_54_int"/>
</dbReference>
<dbReference type="InterPro" id="IPR002197">
    <property type="entry name" value="HTH_Fis"/>
</dbReference>
<gene>
    <name evidence="7" type="ORF">CTOB1V02_LOCUS14796</name>
</gene>
<dbReference type="GO" id="GO:0006355">
    <property type="term" value="P:regulation of DNA-templated transcription"/>
    <property type="evidence" value="ECO:0007669"/>
    <property type="project" value="InterPro"/>
</dbReference>
<evidence type="ECO:0000256" key="2">
    <source>
        <dbReference type="ARBA" id="ARBA00022741"/>
    </source>
</evidence>
<evidence type="ECO:0000256" key="5">
    <source>
        <dbReference type="ARBA" id="ARBA00023163"/>
    </source>
</evidence>
<keyword evidence="5" id="KW-0804">Transcription</keyword>
<protein>
    <submittedName>
        <fullName evidence="7">Uncharacterized protein</fullName>
    </submittedName>
</protein>
<keyword evidence="4" id="KW-0805">Transcription regulation</keyword>
<dbReference type="Pfam" id="PF02954">
    <property type="entry name" value="HTH_8"/>
    <property type="match status" value="1"/>
</dbReference>
<dbReference type="GO" id="GO:0005524">
    <property type="term" value="F:ATP binding"/>
    <property type="evidence" value="ECO:0007669"/>
    <property type="project" value="UniProtKB-KW"/>
</dbReference>
<dbReference type="InterPro" id="IPR036105">
    <property type="entry name" value="DiNase_FeMo-co_biosyn_sf"/>
</dbReference>
<dbReference type="Gene3D" id="1.10.10.60">
    <property type="entry name" value="Homeodomain-like"/>
    <property type="match status" value="1"/>
</dbReference>
<dbReference type="Gene3D" id="3.40.50.300">
    <property type="entry name" value="P-loop containing nucleotide triphosphate hydrolases"/>
    <property type="match status" value="1"/>
</dbReference>
<accession>A0A7R8WRU1</accession>
<organism evidence="7">
    <name type="scientific">Cyprideis torosa</name>
    <dbReference type="NCBI Taxonomy" id="163714"/>
    <lineage>
        <taxon>Eukaryota</taxon>
        <taxon>Metazoa</taxon>
        <taxon>Ecdysozoa</taxon>
        <taxon>Arthropoda</taxon>
        <taxon>Crustacea</taxon>
        <taxon>Oligostraca</taxon>
        <taxon>Ostracoda</taxon>
        <taxon>Podocopa</taxon>
        <taxon>Podocopida</taxon>
        <taxon>Cytherocopina</taxon>
        <taxon>Cytheroidea</taxon>
        <taxon>Cytherideidae</taxon>
        <taxon>Cyprideis</taxon>
    </lineage>
</organism>
<dbReference type="EMBL" id="OB683645">
    <property type="protein sequence ID" value="CAD7236981.1"/>
    <property type="molecule type" value="Genomic_DNA"/>
</dbReference>
<feature type="compositionally biased region" description="Basic and acidic residues" evidence="6">
    <location>
        <begin position="201"/>
        <end position="216"/>
    </location>
</feature>
<evidence type="ECO:0000256" key="3">
    <source>
        <dbReference type="ARBA" id="ARBA00022840"/>
    </source>
</evidence>
<evidence type="ECO:0000256" key="6">
    <source>
        <dbReference type="SAM" id="MobiDB-lite"/>
    </source>
</evidence>
<dbReference type="InterPro" id="IPR025944">
    <property type="entry name" value="Sigma_54_int_dom_CS"/>
</dbReference>
<evidence type="ECO:0000256" key="1">
    <source>
        <dbReference type="ARBA" id="ARBA00004123"/>
    </source>
</evidence>
<sequence>VNCGALPLGLLESELFGHVKGAFTGATRNKPGMFKLADKGTLFLTEVGDMPLPLQVKLLTVLDDRKFHPVGGEDTLAVDVRVIAATHRPLLQQVQQNRFRQDLFYRLNVLHLHLPALREREGDVRYLLDHFLEKYTQALGKTIVGFAPSAMQTLLDYQYPGNIRELSNIVEYSANICKKKKITKEHLPPYLFANHEFHQGSSHDFDESNRAEEKTSPEPNSPDSPGARESWDDIERNMIIEALKENDGNKSKTAQQLGFDLATEILIVRIEEGKVAEEPRTIIMDRPSDEGLCQKIVAENITDVVCGGIEELHYNFLIWKKVSVIDAVIGGWKVALEGALAGTLQQGAIIRHHREEFLSL</sequence>
<dbReference type="CDD" id="cd00009">
    <property type="entry name" value="AAA"/>
    <property type="match status" value="1"/>
</dbReference>
<feature type="region of interest" description="Disordered" evidence="6">
    <location>
        <begin position="201"/>
        <end position="231"/>
    </location>
</feature>
<dbReference type="PROSITE" id="PS00688">
    <property type="entry name" value="SIGMA54_INTERACT_3"/>
    <property type="match status" value="1"/>
</dbReference>
<dbReference type="SUPFAM" id="SSF46689">
    <property type="entry name" value="Homeodomain-like"/>
    <property type="match status" value="1"/>
</dbReference>
<keyword evidence="3" id="KW-0067">ATP-binding</keyword>
<dbReference type="SUPFAM" id="SSF53146">
    <property type="entry name" value="Nitrogenase accessory factor-like"/>
    <property type="match status" value="1"/>
</dbReference>
<dbReference type="GO" id="GO:0043565">
    <property type="term" value="F:sequence-specific DNA binding"/>
    <property type="evidence" value="ECO:0007669"/>
    <property type="project" value="InterPro"/>
</dbReference>
<dbReference type="Pfam" id="PF00158">
    <property type="entry name" value="Sigma54_activat"/>
    <property type="match status" value="1"/>
</dbReference>
<evidence type="ECO:0000313" key="7">
    <source>
        <dbReference type="EMBL" id="CAD7236981.1"/>
    </source>
</evidence>
<comment type="subcellular location">
    <subcellularLocation>
        <location evidence="1">Nucleus</location>
    </subcellularLocation>
</comment>
<dbReference type="InterPro" id="IPR009057">
    <property type="entry name" value="Homeodomain-like_sf"/>
</dbReference>
<dbReference type="PROSITE" id="PS50045">
    <property type="entry name" value="SIGMA54_INTERACT_4"/>
    <property type="match status" value="1"/>
</dbReference>
<dbReference type="PANTHER" id="PTHR32071:SF122">
    <property type="entry name" value="SIGMA FACTOR"/>
    <property type="match status" value="1"/>
</dbReference>
<name>A0A7R8WRU1_9CRUS</name>
<dbReference type="GO" id="GO:0005634">
    <property type="term" value="C:nucleus"/>
    <property type="evidence" value="ECO:0007669"/>
    <property type="project" value="UniProtKB-SubCell"/>
</dbReference>
<dbReference type="InterPro" id="IPR027417">
    <property type="entry name" value="P-loop_NTPase"/>
</dbReference>
<reference evidence="7" key="1">
    <citation type="submission" date="2020-11" db="EMBL/GenBank/DDBJ databases">
        <authorList>
            <person name="Tran Van P."/>
        </authorList>
    </citation>
    <scope>NUCLEOTIDE SEQUENCE</scope>
</reference>
<evidence type="ECO:0000256" key="4">
    <source>
        <dbReference type="ARBA" id="ARBA00023015"/>
    </source>
</evidence>
<dbReference type="Gene3D" id="1.10.8.60">
    <property type="match status" value="1"/>
</dbReference>
<dbReference type="SUPFAM" id="SSF52540">
    <property type="entry name" value="P-loop containing nucleoside triphosphate hydrolases"/>
    <property type="match status" value="1"/>
</dbReference>
<keyword evidence="2" id="KW-0547">Nucleotide-binding</keyword>
<dbReference type="Pfam" id="PF25601">
    <property type="entry name" value="AAA_lid_14"/>
    <property type="match status" value="1"/>
</dbReference>
<feature type="non-terminal residue" evidence="7">
    <location>
        <position position="360"/>
    </location>
</feature>
<dbReference type="InterPro" id="IPR058031">
    <property type="entry name" value="AAA_lid_NorR"/>
</dbReference>
<dbReference type="AlphaFoldDB" id="A0A7R8WRU1"/>